<keyword evidence="4" id="KW-1185">Reference proteome</keyword>
<evidence type="ECO:0000313" key="3">
    <source>
        <dbReference type="EMBL" id="MCC9630399.1"/>
    </source>
</evidence>
<protein>
    <submittedName>
        <fullName evidence="3">DUF1080 domain-containing protein</fullName>
    </submittedName>
</protein>
<evidence type="ECO:0000256" key="1">
    <source>
        <dbReference type="SAM" id="SignalP"/>
    </source>
</evidence>
<dbReference type="AlphaFoldDB" id="A0A9X1MPE7"/>
<proteinExistence type="predicted"/>
<dbReference type="Proteomes" id="UP001139103">
    <property type="component" value="Unassembled WGS sequence"/>
</dbReference>
<name>A0A9X1MPE7_9BACT</name>
<comment type="caution">
    <text evidence="3">The sequence shown here is derived from an EMBL/GenBank/DDBJ whole genome shotgun (WGS) entry which is preliminary data.</text>
</comment>
<keyword evidence="1" id="KW-0732">Signal</keyword>
<feature type="domain" description="3-keto-alpha-glucoside-1,2-lyase/3-keto-2-hydroxy-glucal hydratase" evidence="2">
    <location>
        <begin position="30"/>
        <end position="218"/>
    </location>
</feature>
<reference evidence="3" key="1">
    <citation type="submission" date="2021-11" db="EMBL/GenBank/DDBJ databases">
        <title>Genome sequence.</title>
        <authorList>
            <person name="Sun Q."/>
        </authorList>
    </citation>
    <scope>NUCLEOTIDE SEQUENCE</scope>
    <source>
        <strain evidence="3">JC732</strain>
    </source>
</reference>
<dbReference type="SUPFAM" id="SSF49899">
    <property type="entry name" value="Concanavalin A-like lectins/glucanases"/>
    <property type="match status" value="1"/>
</dbReference>
<dbReference type="GO" id="GO:0016787">
    <property type="term" value="F:hydrolase activity"/>
    <property type="evidence" value="ECO:0007669"/>
    <property type="project" value="InterPro"/>
</dbReference>
<sequence>MNHRWLLGIVALCLFSLTQSAFADDSASPWKELFNGKDLTGWEANAHPESFTVANGVLKVHAIHGMAHLFYVGDTGSDMPFKDFELVATVRSEPNSNSGIFFHTDRELRGGKYLNKGYEVQLNSSPSEKNKTGSLYAVVQVDKSPVDETKWFEIRFKVKGKRIEVLVDGQTVVDYTEPENPVREASRAKRLIDPEGGALALQAHDPGSVFYFKQIRVRELK</sequence>
<feature type="chain" id="PRO_5040949957" evidence="1">
    <location>
        <begin position="24"/>
        <end position="221"/>
    </location>
</feature>
<dbReference type="Gene3D" id="2.60.120.560">
    <property type="entry name" value="Exo-inulinase, domain 1"/>
    <property type="match status" value="1"/>
</dbReference>
<evidence type="ECO:0000259" key="2">
    <source>
        <dbReference type="Pfam" id="PF06439"/>
    </source>
</evidence>
<dbReference type="InterPro" id="IPR013320">
    <property type="entry name" value="ConA-like_dom_sf"/>
</dbReference>
<dbReference type="InterPro" id="IPR010496">
    <property type="entry name" value="AL/BT2_dom"/>
</dbReference>
<dbReference type="Pfam" id="PF06439">
    <property type="entry name" value="3keto-disac_hyd"/>
    <property type="match status" value="1"/>
</dbReference>
<gene>
    <name evidence="3" type="ORF">LOC68_18550</name>
</gene>
<accession>A0A9X1MPE7</accession>
<evidence type="ECO:0000313" key="4">
    <source>
        <dbReference type="Proteomes" id="UP001139103"/>
    </source>
</evidence>
<feature type="signal peptide" evidence="1">
    <location>
        <begin position="1"/>
        <end position="23"/>
    </location>
</feature>
<dbReference type="EMBL" id="JAJKFT010000010">
    <property type="protein sequence ID" value="MCC9630399.1"/>
    <property type="molecule type" value="Genomic_DNA"/>
</dbReference>
<organism evidence="3 4">
    <name type="scientific">Blastopirellula sediminis</name>
    <dbReference type="NCBI Taxonomy" id="2894196"/>
    <lineage>
        <taxon>Bacteria</taxon>
        <taxon>Pseudomonadati</taxon>
        <taxon>Planctomycetota</taxon>
        <taxon>Planctomycetia</taxon>
        <taxon>Pirellulales</taxon>
        <taxon>Pirellulaceae</taxon>
        <taxon>Blastopirellula</taxon>
    </lineage>
</organism>
<dbReference type="RefSeq" id="WP_230221508.1">
    <property type="nucleotide sequence ID" value="NZ_JAJKFT010000010.1"/>
</dbReference>